<dbReference type="SUPFAM" id="SSF116734">
    <property type="entry name" value="DNA methylase specificity domain"/>
    <property type="match status" value="2"/>
</dbReference>
<dbReference type="RefSeq" id="WP_084477568.1">
    <property type="nucleotide sequence ID" value="NZ_CP103423.1"/>
</dbReference>
<keyword evidence="6" id="KW-1185">Reference proteome</keyword>
<dbReference type="Gene3D" id="3.90.220.20">
    <property type="entry name" value="DNA methylase specificity domains"/>
    <property type="match status" value="2"/>
</dbReference>
<accession>A0ABY5TUV1</accession>
<dbReference type="InterPro" id="IPR044946">
    <property type="entry name" value="Restrct_endonuc_typeI_TRD_sf"/>
</dbReference>
<name>A0ABY5TUV1_9BACT</name>
<keyword evidence="5" id="KW-0255">Endonuclease</keyword>
<evidence type="ECO:0000259" key="4">
    <source>
        <dbReference type="Pfam" id="PF01420"/>
    </source>
</evidence>
<dbReference type="GO" id="GO:0016787">
    <property type="term" value="F:hydrolase activity"/>
    <property type="evidence" value="ECO:0007669"/>
    <property type="project" value="UniProtKB-KW"/>
</dbReference>
<evidence type="ECO:0000256" key="1">
    <source>
        <dbReference type="ARBA" id="ARBA00010923"/>
    </source>
</evidence>
<keyword evidence="3" id="KW-0238">DNA-binding</keyword>
<keyword evidence="2" id="KW-0680">Restriction system</keyword>
<protein>
    <submittedName>
        <fullName evidence="5">Restriction endonuclease subunit S</fullName>
        <ecNumber evidence="5">3.1.21.-</ecNumber>
    </submittedName>
</protein>
<proteinExistence type="inferred from homology"/>
<dbReference type="PANTHER" id="PTHR30408:SF13">
    <property type="entry name" value="TYPE I RESTRICTION ENZYME HINDI SPECIFICITY SUBUNIT"/>
    <property type="match status" value="1"/>
</dbReference>
<dbReference type="PANTHER" id="PTHR30408">
    <property type="entry name" value="TYPE-1 RESTRICTION ENZYME ECOKI SPECIFICITY PROTEIN"/>
    <property type="match status" value="1"/>
</dbReference>
<reference evidence="5" key="1">
    <citation type="submission" date="2022-08" db="EMBL/GenBank/DDBJ databases">
        <title>Complete genome sequence of Mycoplasma molare type strain H 542.</title>
        <authorList>
            <person name="Spergser J."/>
        </authorList>
    </citation>
    <scope>NUCLEOTIDE SEQUENCE</scope>
    <source>
        <strain evidence="5">H 542</strain>
    </source>
</reference>
<dbReference type="Pfam" id="PF01420">
    <property type="entry name" value="Methylase_S"/>
    <property type="match status" value="2"/>
</dbReference>
<evidence type="ECO:0000313" key="6">
    <source>
        <dbReference type="Proteomes" id="UP001058364"/>
    </source>
</evidence>
<feature type="domain" description="Type I restriction modification DNA specificity" evidence="4">
    <location>
        <begin position="1"/>
        <end position="168"/>
    </location>
</feature>
<evidence type="ECO:0000313" key="5">
    <source>
        <dbReference type="EMBL" id="UWD34432.1"/>
    </source>
</evidence>
<organism evidence="5 6">
    <name type="scientific">Mesomycoplasma molare</name>
    <dbReference type="NCBI Taxonomy" id="171288"/>
    <lineage>
        <taxon>Bacteria</taxon>
        <taxon>Bacillati</taxon>
        <taxon>Mycoplasmatota</taxon>
        <taxon>Mycoplasmoidales</taxon>
        <taxon>Metamycoplasmataceae</taxon>
        <taxon>Mesomycoplasma</taxon>
    </lineage>
</organism>
<dbReference type="EMBL" id="CP103423">
    <property type="protein sequence ID" value="UWD34432.1"/>
    <property type="molecule type" value="Genomic_DNA"/>
</dbReference>
<dbReference type="InterPro" id="IPR000055">
    <property type="entry name" value="Restrct_endonuc_typeI_TRD"/>
</dbReference>
<sequence length="350" mass="39946">MKKNKIVKLKDIARFTAGQSPESKYYSQNNLFTPFLQGSKTFGRLYPKIYTYTSKITRIAKKGDILISVRAPIGDLNIAKSDVCIGRGLGAIRGINIPNKYIYFILKNNINNLIKKGSGTTFSSISVDEILNMDLLVPLKNLEEIGEFLWKIETKIEINNKINDNLEKQMSFIYDFQISKMNGKFVQSKDISYITNGKQDANFASKNGKYNFFTCSTETLKCDDFAFDNSAILIAGNGDFNVKHYIGKFNSYQRTYVLIPNNNFFSILYLGSLNATRKFRLNSNGSIIKFITKKDVENIPVFIPRNIKILNTLNNLIHLKENKINEIENLKRIKDFLLPLLMNGQAEIDD</sequence>
<dbReference type="InterPro" id="IPR052021">
    <property type="entry name" value="Type-I_RS_S_subunit"/>
</dbReference>
<feature type="domain" description="Type I restriction modification DNA specificity" evidence="4">
    <location>
        <begin position="185"/>
        <end position="329"/>
    </location>
</feature>
<keyword evidence="5" id="KW-0378">Hydrolase</keyword>
<gene>
    <name evidence="5" type="ORF">NX772_01215</name>
</gene>
<dbReference type="EC" id="3.1.21.-" evidence="5"/>
<evidence type="ECO:0000256" key="3">
    <source>
        <dbReference type="ARBA" id="ARBA00023125"/>
    </source>
</evidence>
<dbReference type="GO" id="GO:0004519">
    <property type="term" value="F:endonuclease activity"/>
    <property type="evidence" value="ECO:0007669"/>
    <property type="project" value="UniProtKB-KW"/>
</dbReference>
<keyword evidence="5" id="KW-0540">Nuclease</keyword>
<evidence type="ECO:0000256" key="2">
    <source>
        <dbReference type="ARBA" id="ARBA00022747"/>
    </source>
</evidence>
<dbReference type="Proteomes" id="UP001058364">
    <property type="component" value="Chromosome"/>
</dbReference>
<comment type="similarity">
    <text evidence="1">Belongs to the type-I restriction system S methylase family.</text>
</comment>